<keyword evidence="2" id="KW-1185">Reference proteome</keyword>
<evidence type="ECO:0000313" key="2">
    <source>
        <dbReference type="Proteomes" id="UP000321523"/>
    </source>
</evidence>
<protein>
    <recommendedName>
        <fullName evidence="3">2OG-Fe dioxygenase family protein</fullName>
    </recommendedName>
</protein>
<gene>
    <name evidence="1" type="ORF">SAE02_20690</name>
</gene>
<dbReference type="OrthoDB" id="6681382at2"/>
<dbReference type="RefSeq" id="WP_044430756.1">
    <property type="nucleotide sequence ID" value="NZ_BJYZ01000008.1"/>
</dbReference>
<organism evidence="1 2">
    <name type="scientific">Skermanella aerolata</name>
    <dbReference type="NCBI Taxonomy" id="393310"/>
    <lineage>
        <taxon>Bacteria</taxon>
        <taxon>Pseudomonadati</taxon>
        <taxon>Pseudomonadota</taxon>
        <taxon>Alphaproteobacteria</taxon>
        <taxon>Rhodospirillales</taxon>
        <taxon>Azospirillaceae</taxon>
        <taxon>Skermanella</taxon>
    </lineage>
</organism>
<name>A0A512DN64_9PROT</name>
<dbReference type="InterPro" id="IPR018724">
    <property type="entry name" value="2OG-Fe_dioxygenase"/>
</dbReference>
<evidence type="ECO:0008006" key="3">
    <source>
        <dbReference type="Google" id="ProtNLM"/>
    </source>
</evidence>
<dbReference type="Gene3D" id="2.60.120.620">
    <property type="entry name" value="q2cbj1_9rhob like domain"/>
    <property type="match status" value="1"/>
</dbReference>
<dbReference type="EMBL" id="BJYZ01000008">
    <property type="protein sequence ID" value="GEO37921.1"/>
    <property type="molecule type" value="Genomic_DNA"/>
</dbReference>
<proteinExistence type="predicted"/>
<dbReference type="AlphaFoldDB" id="A0A512DN64"/>
<reference evidence="1 2" key="1">
    <citation type="submission" date="2019-07" db="EMBL/GenBank/DDBJ databases">
        <title>Whole genome shotgun sequence of Skermanella aerolata NBRC 106429.</title>
        <authorList>
            <person name="Hosoyama A."/>
            <person name="Uohara A."/>
            <person name="Ohji S."/>
            <person name="Ichikawa N."/>
        </authorList>
    </citation>
    <scope>NUCLEOTIDE SEQUENCE [LARGE SCALE GENOMIC DNA]</scope>
    <source>
        <strain evidence="1 2">NBRC 106429</strain>
    </source>
</reference>
<accession>A0A512DN64</accession>
<dbReference type="GO" id="GO:0051213">
    <property type="term" value="F:dioxygenase activity"/>
    <property type="evidence" value="ECO:0007669"/>
    <property type="project" value="InterPro"/>
</dbReference>
<dbReference type="Proteomes" id="UP000321523">
    <property type="component" value="Unassembled WGS sequence"/>
</dbReference>
<sequence length="261" mass="29120">MNATDPAPLRELGWTRYDRARILGDSFDGFGNSLAQLQHFFRDLPPDRYAPDSGRFRRHTRGVFLPWEDRLSWLPNIEDAQYGSVVDYDMQGYNPEFASVKRQMPAVPDAVRTDPLVERIVRFDVAQTLWLGDFARTPLSVGVGCMLLSVDEAGREAAATPNELHKDGDAVAFTFIHLILRDNVEGGTNYIAPPRCVGLLPCELSKAMIDAEFTLHDELDSFVVHNSRVSHHVSPIRQDKAGAPGRRGVLIVAVSPLVKQL</sequence>
<dbReference type="Pfam" id="PF10014">
    <property type="entry name" value="2OG-Fe_Oxy_2"/>
    <property type="match status" value="1"/>
</dbReference>
<evidence type="ECO:0000313" key="1">
    <source>
        <dbReference type="EMBL" id="GEO37921.1"/>
    </source>
</evidence>
<comment type="caution">
    <text evidence="1">The sequence shown here is derived from an EMBL/GenBank/DDBJ whole genome shotgun (WGS) entry which is preliminary data.</text>
</comment>